<dbReference type="AlphaFoldDB" id="A0A5B7IQD0"/>
<name>A0A5B7IQD0_PORTR</name>
<gene>
    <name evidence="2" type="ORF">E2C01_079036</name>
</gene>
<evidence type="ECO:0000313" key="2">
    <source>
        <dbReference type="EMBL" id="MPC84299.1"/>
    </source>
</evidence>
<keyword evidence="3" id="KW-1185">Reference proteome</keyword>
<dbReference type="Proteomes" id="UP000324222">
    <property type="component" value="Unassembled WGS sequence"/>
</dbReference>
<sequence length="62" mass="6713">MAHPAAREGHCASLHSSQLAHRSQYYRPPFPPSAIFVYLGSATSPQAGPDQPPSQTRSPQKL</sequence>
<feature type="region of interest" description="Disordered" evidence="1">
    <location>
        <begin position="41"/>
        <end position="62"/>
    </location>
</feature>
<organism evidence="2 3">
    <name type="scientific">Portunus trituberculatus</name>
    <name type="common">Swimming crab</name>
    <name type="synonym">Neptunus trituberculatus</name>
    <dbReference type="NCBI Taxonomy" id="210409"/>
    <lineage>
        <taxon>Eukaryota</taxon>
        <taxon>Metazoa</taxon>
        <taxon>Ecdysozoa</taxon>
        <taxon>Arthropoda</taxon>
        <taxon>Crustacea</taxon>
        <taxon>Multicrustacea</taxon>
        <taxon>Malacostraca</taxon>
        <taxon>Eumalacostraca</taxon>
        <taxon>Eucarida</taxon>
        <taxon>Decapoda</taxon>
        <taxon>Pleocyemata</taxon>
        <taxon>Brachyura</taxon>
        <taxon>Eubrachyura</taxon>
        <taxon>Portunoidea</taxon>
        <taxon>Portunidae</taxon>
        <taxon>Portuninae</taxon>
        <taxon>Portunus</taxon>
    </lineage>
</organism>
<comment type="caution">
    <text evidence="2">The sequence shown here is derived from an EMBL/GenBank/DDBJ whole genome shotgun (WGS) entry which is preliminary data.</text>
</comment>
<accession>A0A5B7IQD0</accession>
<evidence type="ECO:0000256" key="1">
    <source>
        <dbReference type="SAM" id="MobiDB-lite"/>
    </source>
</evidence>
<protein>
    <submittedName>
        <fullName evidence="2">Uncharacterized protein</fullName>
    </submittedName>
</protein>
<dbReference type="EMBL" id="VSRR010065082">
    <property type="protein sequence ID" value="MPC84299.1"/>
    <property type="molecule type" value="Genomic_DNA"/>
</dbReference>
<evidence type="ECO:0000313" key="3">
    <source>
        <dbReference type="Proteomes" id="UP000324222"/>
    </source>
</evidence>
<proteinExistence type="predicted"/>
<feature type="compositionally biased region" description="Polar residues" evidence="1">
    <location>
        <begin position="53"/>
        <end position="62"/>
    </location>
</feature>
<reference evidence="2 3" key="1">
    <citation type="submission" date="2019-05" db="EMBL/GenBank/DDBJ databases">
        <title>Another draft genome of Portunus trituberculatus and its Hox gene families provides insights of decapod evolution.</title>
        <authorList>
            <person name="Jeong J.-H."/>
            <person name="Song I."/>
            <person name="Kim S."/>
            <person name="Choi T."/>
            <person name="Kim D."/>
            <person name="Ryu S."/>
            <person name="Kim W."/>
        </authorList>
    </citation>
    <scope>NUCLEOTIDE SEQUENCE [LARGE SCALE GENOMIC DNA]</scope>
    <source>
        <tissue evidence="2">Muscle</tissue>
    </source>
</reference>